<dbReference type="EMBL" id="MELK01000002">
    <property type="protein sequence ID" value="OFW60499.1"/>
    <property type="molecule type" value="Genomic_DNA"/>
</dbReference>
<feature type="active site" description="Schiff-base intermediate with substrate" evidence="12 14">
    <location>
        <position position="166"/>
    </location>
</feature>
<dbReference type="AlphaFoldDB" id="A0A1F2WUD0"/>
<evidence type="ECO:0000256" key="13">
    <source>
        <dbReference type="PIRNR" id="PIRNR001365"/>
    </source>
</evidence>
<dbReference type="GO" id="GO:0019877">
    <property type="term" value="P:diaminopimelate biosynthetic process"/>
    <property type="evidence" value="ECO:0007669"/>
    <property type="project" value="UniProtKB-UniRule"/>
</dbReference>
<keyword evidence="8 12" id="KW-0457">Lysine biosynthesis</keyword>
<dbReference type="HAMAP" id="MF_00418">
    <property type="entry name" value="DapA"/>
    <property type="match status" value="1"/>
</dbReference>
<name>A0A1F2WUD0_9ACTN</name>
<dbReference type="PROSITE" id="PS00666">
    <property type="entry name" value="DHDPS_2"/>
    <property type="match status" value="1"/>
</dbReference>
<comment type="caution">
    <text evidence="16">The sequence shown here is derived from an EMBL/GenBank/DDBJ whole genome shotgun (WGS) entry which is preliminary data.</text>
</comment>
<feature type="binding site" evidence="12 15">
    <location>
        <position position="210"/>
    </location>
    <ligand>
        <name>pyruvate</name>
        <dbReference type="ChEBI" id="CHEBI:15361"/>
    </ligand>
</feature>
<dbReference type="UniPathway" id="UPA00034">
    <property type="reaction ID" value="UER00017"/>
</dbReference>
<feature type="site" description="Part of a proton relay during catalysis" evidence="12">
    <location>
        <position position="112"/>
    </location>
</feature>
<keyword evidence="7 12" id="KW-0220">Diaminopimelate biosynthesis</keyword>
<evidence type="ECO:0000256" key="8">
    <source>
        <dbReference type="ARBA" id="ARBA00023154"/>
    </source>
</evidence>
<evidence type="ECO:0000256" key="1">
    <source>
        <dbReference type="ARBA" id="ARBA00003294"/>
    </source>
</evidence>
<dbReference type="PIRSF" id="PIRSF001365">
    <property type="entry name" value="DHDPS"/>
    <property type="match status" value="1"/>
</dbReference>
<sequence length="309" mass="33243">MVDWNVRGCLIPLVTPFDARGGVDEPALRKLVNYLIDEQAAAGLVPCGTTGESPTLTTEEHLHVIEIVQEETRGRVPVVAGTGSNSTQEAIEMTAAAEKSGVAASLQVSPYYNRPTQEGIYAHFKAVANSTSLPIILYNIPIRTGRNIEVDTVLRLSEIDNIVGIKEASGSIMQASAILERTRGGDEFCVYSGEDPITFLILCLGGHGCIAAVGHVIGVEFSQMCGMVWEGRFDEARELHFRIMPVIEALFCEPNPTAIKQALNWMGIPVGGLRLPLMELSGARKDELRRALIGLGKLPASGTATITSM</sequence>
<evidence type="ECO:0000256" key="3">
    <source>
        <dbReference type="ARBA" id="ARBA00007592"/>
    </source>
</evidence>
<dbReference type="Pfam" id="PF00701">
    <property type="entry name" value="DHDPS"/>
    <property type="match status" value="1"/>
</dbReference>
<feature type="active site" description="Proton donor/acceptor" evidence="12 14">
    <location>
        <position position="138"/>
    </location>
</feature>
<feature type="site" description="Part of a proton relay during catalysis" evidence="12">
    <location>
        <position position="49"/>
    </location>
</feature>
<evidence type="ECO:0000256" key="5">
    <source>
        <dbReference type="ARBA" id="ARBA00022490"/>
    </source>
</evidence>
<evidence type="ECO:0000256" key="11">
    <source>
        <dbReference type="ARBA" id="ARBA00047836"/>
    </source>
</evidence>
<comment type="caution">
    <text evidence="12">Was originally thought to be a dihydrodipicolinate synthase (DHDPS), catalyzing the condensation of (S)-aspartate-beta-semialdehyde [(S)-ASA] and pyruvate to dihydrodipicolinate (DHDP). However, it was shown in E.coli that the product of the enzymatic reaction is not dihydrodipicolinate but in fact (4S)-4-hydroxy-2,3,4,5-tetrahydro-(2S)-dipicolinic acid (HTPA), and that the consecutive dehydration reaction leading to DHDP is not spontaneous but catalyzed by DapB.</text>
</comment>
<evidence type="ECO:0000256" key="14">
    <source>
        <dbReference type="PIRSR" id="PIRSR001365-1"/>
    </source>
</evidence>
<evidence type="ECO:0000256" key="15">
    <source>
        <dbReference type="PIRSR" id="PIRSR001365-2"/>
    </source>
</evidence>
<evidence type="ECO:0000313" key="16">
    <source>
        <dbReference type="EMBL" id="OFW60499.1"/>
    </source>
</evidence>
<comment type="similarity">
    <text evidence="3 12 13">Belongs to the DapA family.</text>
</comment>
<comment type="subcellular location">
    <subcellularLocation>
        <location evidence="12">Cytoplasm</location>
    </subcellularLocation>
</comment>
<dbReference type="PANTHER" id="PTHR12128:SF66">
    <property type="entry name" value="4-HYDROXY-2-OXOGLUTARATE ALDOLASE, MITOCHONDRIAL"/>
    <property type="match status" value="1"/>
</dbReference>
<dbReference type="InterPro" id="IPR020625">
    <property type="entry name" value="Schiff_base-form_aldolases_AS"/>
</dbReference>
<proteinExistence type="inferred from homology"/>
<dbReference type="PROSITE" id="PS00665">
    <property type="entry name" value="DHDPS_1"/>
    <property type="match status" value="1"/>
</dbReference>
<gene>
    <name evidence="12" type="primary">dapA</name>
    <name evidence="16" type="ORF">A2Y75_06275</name>
</gene>
<dbReference type="GO" id="GO:0005829">
    <property type="term" value="C:cytosol"/>
    <property type="evidence" value="ECO:0007669"/>
    <property type="project" value="TreeGrafter"/>
</dbReference>
<evidence type="ECO:0000313" key="17">
    <source>
        <dbReference type="Proteomes" id="UP000177876"/>
    </source>
</evidence>
<dbReference type="PRINTS" id="PR00146">
    <property type="entry name" value="DHPICSNTHASE"/>
</dbReference>
<dbReference type="Proteomes" id="UP000177876">
    <property type="component" value="Unassembled WGS sequence"/>
</dbReference>
<comment type="function">
    <text evidence="1 12">Catalyzes the condensation of (S)-aspartate-beta-semialdehyde [(S)-ASA] and pyruvate to 4-hydroxy-tetrahydrodipicolinate (HTPA).</text>
</comment>
<dbReference type="InterPro" id="IPR002220">
    <property type="entry name" value="DapA-like"/>
</dbReference>
<dbReference type="InterPro" id="IPR020624">
    <property type="entry name" value="Schiff_base-form_aldolases_CS"/>
</dbReference>
<dbReference type="GO" id="GO:0008840">
    <property type="term" value="F:4-hydroxy-tetrahydrodipicolinate synthase activity"/>
    <property type="evidence" value="ECO:0007669"/>
    <property type="project" value="UniProtKB-UniRule"/>
</dbReference>
<evidence type="ECO:0000256" key="6">
    <source>
        <dbReference type="ARBA" id="ARBA00022605"/>
    </source>
</evidence>
<accession>A0A1F2WUD0</accession>
<keyword evidence="5 12" id="KW-0963">Cytoplasm</keyword>
<comment type="pathway">
    <text evidence="2 12">Amino-acid biosynthesis; L-lysine biosynthesis via DAP pathway; (S)-tetrahydrodipicolinate from L-aspartate: step 3/4.</text>
</comment>
<dbReference type="Gene3D" id="3.20.20.70">
    <property type="entry name" value="Aldolase class I"/>
    <property type="match status" value="1"/>
</dbReference>
<evidence type="ECO:0000256" key="7">
    <source>
        <dbReference type="ARBA" id="ARBA00022915"/>
    </source>
</evidence>
<keyword evidence="6 12" id="KW-0028">Amino-acid biosynthesis</keyword>
<comment type="catalytic activity">
    <reaction evidence="11 12">
        <text>L-aspartate 4-semialdehyde + pyruvate = (2S,4S)-4-hydroxy-2,3,4,5-tetrahydrodipicolinate + H2O + H(+)</text>
        <dbReference type="Rhea" id="RHEA:34171"/>
        <dbReference type="ChEBI" id="CHEBI:15361"/>
        <dbReference type="ChEBI" id="CHEBI:15377"/>
        <dbReference type="ChEBI" id="CHEBI:15378"/>
        <dbReference type="ChEBI" id="CHEBI:67139"/>
        <dbReference type="ChEBI" id="CHEBI:537519"/>
        <dbReference type="EC" id="4.3.3.7"/>
    </reaction>
</comment>
<evidence type="ECO:0000256" key="2">
    <source>
        <dbReference type="ARBA" id="ARBA00005120"/>
    </source>
</evidence>
<feature type="binding site" evidence="12 15">
    <location>
        <position position="50"/>
    </location>
    <ligand>
        <name>pyruvate</name>
        <dbReference type="ChEBI" id="CHEBI:15361"/>
    </ligand>
</feature>
<organism evidence="16 17">
    <name type="scientific">Candidatus Solincola sediminis</name>
    <dbReference type="NCBI Taxonomy" id="1797199"/>
    <lineage>
        <taxon>Bacteria</taxon>
        <taxon>Bacillati</taxon>
        <taxon>Actinomycetota</taxon>
        <taxon>Candidatus Geothermincolia</taxon>
        <taxon>Candidatus Geothermincolales</taxon>
        <taxon>Candidatus Geothermincolaceae</taxon>
        <taxon>Candidatus Solincola</taxon>
    </lineage>
</organism>
<dbReference type="STRING" id="1797197.A2Y75_06275"/>
<dbReference type="SUPFAM" id="SSF51569">
    <property type="entry name" value="Aldolase"/>
    <property type="match status" value="1"/>
</dbReference>
<evidence type="ECO:0000256" key="10">
    <source>
        <dbReference type="ARBA" id="ARBA00023270"/>
    </source>
</evidence>
<evidence type="ECO:0000256" key="12">
    <source>
        <dbReference type="HAMAP-Rule" id="MF_00418"/>
    </source>
</evidence>
<keyword evidence="9 12" id="KW-0456">Lyase</keyword>
<dbReference type="GO" id="GO:0009089">
    <property type="term" value="P:lysine biosynthetic process via diaminopimelate"/>
    <property type="evidence" value="ECO:0007669"/>
    <property type="project" value="UniProtKB-UniRule"/>
</dbReference>
<dbReference type="InterPro" id="IPR013785">
    <property type="entry name" value="Aldolase_TIM"/>
</dbReference>
<reference evidence="16 17" key="1">
    <citation type="journal article" date="2016" name="Nat. Commun.">
        <title>Thousands of microbial genomes shed light on interconnected biogeochemical processes in an aquifer system.</title>
        <authorList>
            <person name="Anantharaman K."/>
            <person name="Brown C.T."/>
            <person name="Hug L.A."/>
            <person name="Sharon I."/>
            <person name="Castelle C.J."/>
            <person name="Probst A.J."/>
            <person name="Thomas B.C."/>
            <person name="Singh A."/>
            <person name="Wilkins M.J."/>
            <person name="Karaoz U."/>
            <person name="Brodie E.L."/>
            <person name="Williams K.H."/>
            <person name="Hubbard S.S."/>
            <person name="Banfield J.F."/>
        </authorList>
    </citation>
    <scope>NUCLEOTIDE SEQUENCE [LARGE SCALE GENOMIC DNA]</scope>
</reference>
<evidence type="ECO:0000256" key="4">
    <source>
        <dbReference type="ARBA" id="ARBA00012086"/>
    </source>
</evidence>
<comment type="subunit">
    <text evidence="12">Homotetramer; dimer of dimers.</text>
</comment>
<dbReference type="InterPro" id="IPR005263">
    <property type="entry name" value="DapA"/>
</dbReference>
<evidence type="ECO:0000256" key="9">
    <source>
        <dbReference type="ARBA" id="ARBA00023239"/>
    </source>
</evidence>
<dbReference type="PANTHER" id="PTHR12128">
    <property type="entry name" value="DIHYDRODIPICOLINATE SYNTHASE"/>
    <property type="match status" value="1"/>
</dbReference>
<dbReference type="NCBIfam" id="TIGR00674">
    <property type="entry name" value="dapA"/>
    <property type="match status" value="1"/>
</dbReference>
<dbReference type="CDD" id="cd00950">
    <property type="entry name" value="DHDPS"/>
    <property type="match status" value="1"/>
</dbReference>
<keyword evidence="10 12" id="KW-0704">Schiff base</keyword>
<dbReference type="EC" id="4.3.3.7" evidence="4 12"/>
<dbReference type="SMART" id="SM01130">
    <property type="entry name" value="DHDPS"/>
    <property type="match status" value="1"/>
</dbReference>
<protein>
    <recommendedName>
        <fullName evidence="4 12">4-hydroxy-tetrahydrodipicolinate synthase</fullName>
        <shortName evidence="12">HTPA synthase</shortName>
        <ecNumber evidence="4 12">4.3.3.7</ecNumber>
    </recommendedName>
</protein>